<feature type="compositionally biased region" description="Basic and acidic residues" evidence="1">
    <location>
        <begin position="82"/>
        <end position="100"/>
    </location>
</feature>
<organism evidence="2 3">
    <name type="scientific">Molorchus minor</name>
    <dbReference type="NCBI Taxonomy" id="1323400"/>
    <lineage>
        <taxon>Eukaryota</taxon>
        <taxon>Metazoa</taxon>
        <taxon>Ecdysozoa</taxon>
        <taxon>Arthropoda</taxon>
        <taxon>Hexapoda</taxon>
        <taxon>Insecta</taxon>
        <taxon>Pterygota</taxon>
        <taxon>Neoptera</taxon>
        <taxon>Endopterygota</taxon>
        <taxon>Coleoptera</taxon>
        <taxon>Polyphaga</taxon>
        <taxon>Cucujiformia</taxon>
        <taxon>Chrysomeloidea</taxon>
        <taxon>Cerambycidae</taxon>
        <taxon>Lamiinae</taxon>
        <taxon>Monochamini</taxon>
        <taxon>Molorchus</taxon>
    </lineage>
</organism>
<evidence type="ECO:0000256" key="1">
    <source>
        <dbReference type="SAM" id="MobiDB-lite"/>
    </source>
</evidence>
<dbReference type="EMBL" id="JAPWTJ010000660">
    <property type="protein sequence ID" value="KAJ8976522.1"/>
    <property type="molecule type" value="Genomic_DNA"/>
</dbReference>
<proteinExistence type="predicted"/>
<reference evidence="2" key="1">
    <citation type="journal article" date="2023" name="Insect Mol. Biol.">
        <title>Genome sequencing provides insights into the evolution of gene families encoding plant cell wall-degrading enzymes in longhorned beetles.</title>
        <authorList>
            <person name="Shin N.R."/>
            <person name="Okamura Y."/>
            <person name="Kirsch R."/>
            <person name="Pauchet Y."/>
        </authorList>
    </citation>
    <scope>NUCLEOTIDE SEQUENCE</scope>
    <source>
        <strain evidence="2">MMC_N1</strain>
    </source>
</reference>
<keyword evidence="3" id="KW-1185">Reference proteome</keyword>
<comment type="caution">
    <text evidence="2">The sequence shown here is derived from an EMBL/GenBank/DDBJ whole genome shotgun (WGS) entry which is preliminary data.</text>
</comment>
<protein>
    <submittedName>
        <fullName evidence="2">Uncharacterized protein</fullName>
    </submittedName>
</protein>
<evidence type="ECO:0000313" key="3">
    <source>
        <dbReference type="Proteomes" id="UP001162164"/>
    </source>
</evidence>
<sequence length="134" mass="14534">MPAKEVCEDKEPIKNDGVVCSLSGDQCNNAAISCYKKNEENPTKPVIKQTIDICGNSKHTHLGQTIITSLLAAEGSGDSEPDQSRLERMADIPKHSKSEQTEPQAVHMRLSLGGEPSGSTTDKRTRCRTGGLLW</sequence>
<evidence type="ECO:0000313" key="2">
    <source>
        <dbReference type="EMBL" id="KAJ8976522.1"/>
    </source>
</evidence>
<dbReference type="Proteomes" id="UP001162164">
    <property type="component" value="Unassembled WGS sequence"/>
</dbReference>
<accession>A0ABQ9JGI4</accession>
<gene>
    <name evidence="2" type="ORF">NQ317_007040</name>
</gene>
<name>A0ABQ9JGI4_9CUCU</name>
<feature type="region of interest" description="Disordered" evidence="1">
    <location>
        <begin position="73"/>
        <end position="134"/>
    </location>
</feature>